<accession>A0ACD3Z706</accession>
<proteinExistence type="predicted"/>
<evidence type="ECO:0000313" key="1">
    <source>
        <dbReference type="EMBL" id="UPK96986.1"/>
    </source>
</evidence>
<dbReference type="Proteomes" id="UP000830768">
    <property type="component" value="Chromosome 6"/>
</dbReference>
<reference evidence="1" key="1">
    <citation type="submission" date="2021-11" db="EMBL/GenBank/DDBJ databases">
        <title>Fusarium solani-melongenae Genome sequencing and assembly.</title>
        <authorList>
            <person name="Xie S."/>
            <person name="Huang L."/>
            <person name="Zhang X."/>
        </authorList>
    </citation>
    <scope>NUCLEOTIDE SEQUENCE</scope>
    <source>
        <strain evidence="1">CRI 24-3</strain>
    </source>
</reference>
<dbReference type="EMBL" id="CP090035">
    <property type="protein sequence ID" value="UPK96986.1"/>
    <property type="molecule type" value="Genomic_DNA"/>
</dbReference>
<name>A0ACD3Z706_FUSSC</name>
<organism evidence="1 2">
    <name type="scientific">Fusarium solani subsp. cucurbitae</name>
    <name type="common">Neocosmosporum cucurbitae</name>
    <dbReference type="NCBI Taxonomy" id="2747967"/>
    <lineage>
        <taxon>Eukaryota</taxon>
        <taxon>Fungi</taxon>
        <taxon>Dikarya</taxon>
        <taxon>Ascomycota</taxon>
        <taxon>Pezizomycotina</taxon>
        <taxon>Sordariomycetes</taxon>
        <taxon>Hypocreomycetidae</taxon>
        <taxon>Hypocreales</taxon>
        <taxon>Nectriaceae</taxon>
        <taxon>Fusarium</taxon>
        <taxon>Fusarium solani species complex</taxon>
    </lineage>
</organism>
<evidence type="ECO:0000313" key="2">
    <source>
        <dbReference type="Proteomes" id="UP000830768"/>
    </source>
</evidence>
<protein>
    <submittedName>
        <fullName evidence="1">Uncharacterized protein</fullName>
    </submittedName>
</protein>
<keyword evidence="2" id="KW-1185">Reference proteome</keyword>
<sequence>MTASNPTRTTVWLGLALLLCGLTTSARAACSAEDPLTLTKTTQVSSIAEACATYTGDLEIANLTDFVNLTGIEKIDGELKFDNSLGVQDGATIYSSTLKNITEGFLVYGPSEADRPYGWLNVSLHALQRAYSIGVYGPWARVSLATAPELNVTDSFIIHGADKMQASDLYVNATSVWFLQVTDIDFVSGSYLTSSADRVGYVVVMGNKGLKQVQLESLEYARYAIKIFSNPDLDNISMPLTNASFVQIQNNGRDAVVSLPELEFLGNRSHESSMISAMGTGAVFQDLIDISLPKLKQVHGDWRFFGKLNFTSNLFSELYLPRLETANCTLGIDDNVALNDLWLPRLDYVKDLEIHANPRLRNVTANLLKTADKINMTGPFTNVEFFSVETVTGDFYLVGDDTMDCSWFDEHFLNKIVQGSYKCVGNHTKPETERKPSTPTDEAQLEAWGSGKDDGSDSGDDAGDQEGSSSGDSSNGGGGGGLSTGAKAGIGVGVSIVGLAALALGAWFLYRKKKAQKAPEEAPAADPGFQKAELDGSSKPTPVDIEKDESKMDVTETVQAGELPDSGKVELPARTARVELPA</sequence>
<gene>
    <name evidence="1" type="ORF">LCI18_007921</name>
</gene>